<proteinExistence type="predicted"/>
<feature type="transmembrane region" description="Helical" evidence="1">
    <location>
        <begin position="133"/>
        <end position="156"/>
    </location>
</feature>
<evidence type="ECO:0000256" key="1">
    <source>
        <dbReference type="SAM" id="Phobius"/>
    </source>
</evidence>
<organism evidence="2 3">
    <name type="scientific">Urechidicola croceus</name>
    <dbReference type="NCBI Taxonomy" id="1850246"/>
    <lineage>
        <taxon>Bacteria</taxon>
        <taxon>Pseudomonadati</taxon>
        <taxon>Bacteroidota</taxon>
        <taxon>Flavobacteriia</taxon>
        <taxon>Flavobacteriales</taxon>
        <taxon>Flavobacteriaceae</taxon>
        <taxon>Urechidicola</taxon>
    </lineage>
</organism>
<dbReference type="PANTHER" id="PTHR39165:SF1">
    <property type="entry name" value="DUF456 DOMAIN-CONTAINING PROTEIN"/>
    <property type="match status" value="1"/>
</dbReference>
<dbReference type="RefSeq" id="WP_070237852.1">
    <property type="nucleotide sequence ID" value="NZ_CP017478.1"/>
</dbReference>
<reference evidence="2 3" key="1">
    <citation type="submission" date="2016-10" db="EMBL/GenBank/DDBJ databases">
        <title>Lutibacter sp. LPB0138, isolated from marine gastropod.</title>
        <authorList>
            <person name="Kim E."/>
            <person name="Yi H."/>
        </authorList>
    </citation>
    <scope>NUCLEOTIDE SEQUENCE [LARGE SCALE GENOMIC DNA]</scope>
    <source>
        <strain evidence="2 3">LPB0138</strain>
    </source>
</reference>
<gene>
    <name evidence="2" type="ORF">LPB138_13820</name>
</gene>
<dbReference type="Proteomes" id="UP000176050">
    <property type="component" value="Chromosome"/>
</dbReference>
<dbReference type="EMBL" id="CP017478">
    <property type="protein sequence ID" value="AOW21692.1"/>
    <property type="molecule type" value="Genomic_DNA"/>
</dbReference>
<dbReference type="PANTHER" id="PTHR39165">
    <property type="entry name" value="IG HYPOTHETICAL 17883"/>
    <property type="match status" value="1"/>
</dbReference>
<dbReference type="AlphaFoldDB" id="A0A1D8PAV7"/>
<evidence type="ECO:0000313" key="3">
    <source>
        <dbReference type="Proteomes" id="UP000176050"/>
    </source>
</evidence>
<feature type="transmembrane region" description="Helical" evidence="1">
    <location>
        <begin position="83"/>
        <end position="113"/>
    </location>
</feature>
<dbReference type="KEGG" id="lul:LPB138_13820"/>
<dbReference type="STRING" id="1850246.LPB138_13820"/>
<keyword evidence="1" id="KW-0812">Transmembrane</keyword>
<dbReference type="InterPro" id="IPR007403">
    <property type="entry name" value="DUF456"/>
</dbReference>
<evidence type="ECO:0000313" key="2">
    <source>
        <dbReference type="EMBL" id="AOW21692.1"/>
    </source>
</evidence>
<name>A0A1D8PAV7_9FLAO</name>
<dbReference type="Pfam" id="PF04306">
    <property type="entry name" value="DUF456"/>
    <property type="match status" value="1"/>
</dbReference>
<keyword evidence="1" id="KW-0472">Membrane</keyword>
<protein>
    <recommendedName>
        <fullName evidence="4">DUF456 domain-containing protein</fullName>
    </recommendedName>
</protein>
<evidence type="ECO:0008006" key="4">
    <source>
        <dbReference type="Google" id="ProtNLM"/>
    </source>
</evidence>
<keyword evidence="3" id="KW-1185">Reference proteome</keyword>
<feature type="transmembrane region" description="Helical" evidence="1">
    <location>
        <begin position="50"/>
        <end position="71"/>
    </location>
</feature>
<sequence length="170" mass="18683">MDIFLLLLGFFFIFLGIIGSFLPVLPGPITGWIGLLLLHLTKIIPLDWTFLGITLGISVLIWGLDYIIPAWGTKKFGGSKYGIWGTMLGLIVGLIFMGPLGIIIGPFIGAFIGEMIHDSTDGKRATKAAFGSFVGFMLSTGLKFLVSIIFAGLYIAKFWDYKDVFFTFNQ</sequence>
<accession>A0A1D8PAV7</accession>
<dbReference type="OrthoDB" id="9808460at2"/>
<keyword evidence="1" id="KW-1133">Transmembrane helix</keyword>